<keyword evidence="1" id="KW-0378">Hydrolase</keyword>
<dbReference type="GO" id="GO:0008237">
    <property type="term" value="F:metallopeptidase activity"/>
    <property type="evidence" value="ECO:0007669"/>
    <property type="project" value="UniProtKB-KW"/>
</dbReference>
<dbReference type="KEGG" id="maes:Ga0123461_0485"/>
<dbReference type="Gene3D" id="3.30.2010.20">
    <property type="match status" value="1"/>
</dbReference>
<sequence>MDAQLFQSTAERLLDELPLRFRKVLENVVIVIEDFASEEVLVSMRATSPYELLGLYEGWPITEREAVDSGNLPDMIHLYRKPILAMWQASGESIESCIQDVLIHEIGHHFGFSDAQMDAIEVEYDREALT</sequence>
<dbReference type="GO" id="GO:0006508">
    <property type="term" value="P:proteolysis"/>
    <property type="evidence" value="ECO:0007669"/>
    <property type="project" value="UniProtKB-KW"/>
</dbReference>
<gene>
    <name evidence="1" type="ORF">Ga0123461_0485</name>
</gene>
<keyword evidence="1" id="KW-0645">Protease</keyword>
<dbReference type="RefSeq" id="WP_100276874.1">
    <property type="nucleotide sequence ID" value="NZ_CP018799.1"/>
</dbReference>
<accession>A0A2K8KW97</accession>
<dbReference type="InterPro" id="IPR038555">
    <property type="entry name" value="Zincin_1_sf"/>
</dbReference>
<dbReference type="OrthoDB" id="9806895at2"/>
<proteinExistence type="predicted"/>
<dbReference type="Pfam" id="PF06262">
    <property type="entry name" value="Zincin_1"/>
    <property type="match status" value="1"/>
</dbReference>
<dbReference type="AlphaFoldDB" id="A0A2K8KW97"/>
<keyword evidence="2" id="KW-1185">Reference proteome</keyword>
<keyword evidence="1" id="KW-0482">Metalloprotease</keyword>
<evidence type="ECO:0000313" key="2">
    <source>
        <dbReference type="Proteomes" id="UP000231701"/>
    </source>
</evidence>
<evidence type="ECO:0000313" key="1">
    <source>
        <dbReference type="EMBL" id="ATX78922.1"/>
    </source>
</evidence>
<dbReference type="Proteomes" id="UP000231701">
    <property type="component" value="Chromosome"/>
</dbReference>
<dbReference type="CDD" id="cd12952">
    <property type="entry name" value="MMP_ACEL2062"/>
    <property type="match status" value="1"/>
</dbReference>
<dbReference type="SUPFAM" id="SSF55486">
    <property type="entry name" value="Metalloproteases ('zincins'), catalytic domain"/>
    <property type="match status" value="1"/>
</dbReference>
<dbReference type="InterPro" id="IPR010428">
    <property type="entry name" value="Zincin_1"/>
</dbReference>
<dbReference type="EMBL" id="CP018799">
    <property type="protein sequence ID" value="ATX78922.1"/>
    <property type="molecule type" value="Genomic_DNA"/>
</dbReference>
<organism evidence="1 2">
    <name type="scientific">Mariprofundus aestuarium</name>
    <dbReference type="NCBI Taxonomy" id="1921086"/>
    <lineage>
        <taxon>Bacteria</taxon>
        <taxon>Pseudomonadati</taxon>
        <taxon>Pseudomonadota</taxon>
        <taxon>Candidatius Mariprofundia</taxon>
        <taxon>Mariprofundales</taxon>
        <taxon>Mariprofundaceae</taxon>
        <taxon>Mariprofundus</taxon>
    </lineage>
</organism>
<name>A0A2K8KW97_MARES</name>
<reference evidence="1 2" key="1">
    <citation type="submission" date="2016-12" db="EMBL/GenBank/DDBJ databases">
        <title>Isolation and genomic insights into novel planktonic Zetaproteobacteria from stratified waters of the Chesapeake Bay.</title>
        <authorList>
            <person name="McAllister S.M."/>
            <person name="Kato S."/>
            <person name="Chan C.S."/>
            <person name="Chiu B.K."/>
            <person name="Field E.K."/>
        </authorList>
    </citation>
    <scope>NUCLEOTIDE SEQUENCE [LARGE SCALE GENOMIC DNA]</scope>
    <source>
        <strain evidence="1 2">CP-5</strain>
    </source>
</reference>
<protein>
    <submittedName>
        <fullName evidence="1">Putative Zn-dependent protease, minimal metalloprotease (MMP)-like domain</fullName>
    </submittedName>
</protein>